<evidence type="ECO:0000256" key="2">
    <source>
        <dbReference type="ARBA" id="ARBA00023002"/>
    </source>
</evidence>
<dbReference type="EMBL" id="QNQT01000007">
    <property type="protein sequence ID" value="RDU35936.1"/>
    <property type="molecule type" value="Genomic_DNA"/>
</dbReference>
<comment type="caution">
    <text evidence="4">The sequence shown here is derived from an EMBL/GenBank/DDBJ whole genome shotgun (WGS) entry which is preliminary data.</text>
</comment>
<accession>A0A3D8GPD4</accession>
<gene>
    <name evidence="4" type="ORF">DRW41_15180</name>
</gene>
<dbReference type="InterPro" id="IPR002347">
    <property type="entry name" value="SDR_fam"/>
</dbReference>
<evidence type="ECO:0000313" key="5">
    <source>
        <dbReference type="Proteomes" id="UP000257144"/>
    </source>
</evidence>
<dbReference type="Gene3D" id="3.40.50.720">
    <property type="entry name" value="NAD(P)-binding Rossmann-like Domain"/>
    <property type="match status" value="1"/>
</dbReference>
<dbReference type="AlphaFoldDB" id="A0A3D8GPD4"/>
<dbReference type="GO" id="GO:0016020">
    <property type="term" value="C:membrane"/>
    <property type="evidence" value="ECO:0007669"/>
    <property type="project" value="TreeGrafter"/>
</dbReference>
<dbReference type="InterPro" id="IPR036291">
    <property type="entry name" value="NAD(P)-bd_dom_sf"/>
</dbReference>
<protein>
    <submittedName>
        <fullName evidence="4">Short-chain dehydrogenase</fullName>
    </submittedName>
</protein>
<dbReference type="PROSITE" id="PS00061">
    <property type="entry name" value="ADH_SHORT"/>
    <property type="match status" value="1"/>
</dbReference>
<dbReference type="PANTHER" id="PTHR44196:SF1">
    <property type="entry name" value="DEHYDROGENASE_REDUCTASE SDR FAMILY MEMBER 7B"/>
    <property type="match status" value="1"/>
</dbReference>
<sequence length="224" mass="24138">METFVVTGAGSGLGRETALLLAEKGWDVLLVGRTMEKLLHVKEEIEASNGSASVLALDVADSDNIPEKLAHALTGKTVHGLVNSAGIGHFGPFGKMDNAQIAELFNANALGTIFMTKAVLPYLEKKESGYVVNIISTAGLRGKANESVYAASKFAVRGFTESLQKEYEGSRIKFTAAYMGGMDTPFWEGSSHVADSSKFMPPREIARRIVEGIGEKEIIIERQK</sequence>
<proteinExistence type="inferred from homology"/>
<dbReference type="PRINTS" id="PR00080">
    <property type="entry name" value="SDRFAMILY"/>
</dbReference>
<dbReference type="CDD" id="cd05233">
    <property type="entry name" value="SDR_c"/>
    <property type="match status" value="1"/>
</dbReference>
<dbReference type="RefSeq" id="WP_115452864.1">
    <property type="nucleotide sequence ID" value="NZ_QNQT01000007.1"/>
</dbReference>
<dbReference type="PRINTS" id="PR00081">
    <property type="entry name" value="GDHRDH"/>
</dbReference>
<dbReference type="Proteomes" id="UP000257144">
    <property type="component" value="Unassembled WGS sequence"/>
</dbReference>
<keyword evidence="5" id="KW-1185">Reference proteome</keyword>
<dbReference type="Pfam" id="PF00106">
    <property type="entry name" value="adh_short"/>
    <property type="match status" value="1"/>
</dbReference>
<evidence type="ECO:0000256" key="3">
    <source>
        <dbReference type="RuleBase" id="RU000363"/>
    </source>
</evidence>
<evidence type="ECO:0000256" key="1">
    <source>
        <dbReference type="ARBA" id="ARBA00006484"/>
    </source>
</evidence>
<evidence type="ECO:0000313" key="4">
    <source>
        <dbReference type="EMBL" id="RDU35936.1"/>
    </source>
</evidence>
<organism evidence="4 5">
    <name type="scientific">Neobacillus piezotolerans</name>
    <dbReference type="NCBI Taxonomy" id="2259171"/>
    <lineage>
        <taxon>Bacteria</taxon>
        <taxon>Bacillati</taxon>
        <taxon>Bacillota</taxon>
        <taxon>Bacilli</taxon>
        <taxon>Bacillales</taxon>
        <taxon>Bacillaceae</taxon>
        <taxon>Neobacillus</taxon>
    </lineage>
</organism>
<comment type="similarity">
    <text evidence="1 3">Belongs to the short-chain dehydrogenases/reductases (SDR) family.</text>
</comment>
<dbReference type="InterPro" id="IPR020904">
    <property type="entry name" value="Sc_DH/Rdtase_CS"/>
</dbReference>
<dbReference type="PANTHER" id="PTHR44196">
    <property type="entry name" value="DEHYDROGENASE/REDUCTASE SDR FAMILY MEMBER 7B"/>
    <property type="match status" value="1"/>
</dbReference>
<name>A0A3D8GPD4_9BACI</name>
<dbReference type="GO" id="GO:0016491">
    <property type="term" value="F:oxidoreductase activity"/>
    <property type="evidence" value="ECO:0007669"/>
    <property type="project" value="UniProtKB-KW"/>
</dbReference>
<keyword evidence="2" id="KW-0560">Oxidoreductase</keyword>
<reference evidence="4 5" key="1">
    <citation type="submission" date="2018-07" db="EMBL/GenBank/DDBJ databases">
        <title>Bacillus sp. YLB-04 draft genome sequence.</title>
        <authorList>
            <person name="Yu L."/>
            <person name="Tang X."/>
        </authorList>
    </citation>
    <scope>NUCLEOTIDE SEQUENCE [LARGE SCALE GENOMIC DNA]</scope>
    <source>
        <strain evidence="4 5">YLB-04</strain>
    </source>
</reference>
<dbReference type="SUPFAM" id="SSF51735">
    <property type="entry name" value="NAD(P)-binding Rossmann-fold domains"/>
    <property type="match status" value="1"/>
</dbReference>
<dbReference type="OrthoDB" id="9775296at2"/>